<feature type="non-terminal residue" evidence="2">
    <location>
        <position position="1"/>
    </location>
</feature>
<gene>
    <name evidence="2" type="ORF">B9Z19DRAFT_1077886</name>
</gene>
<dbReference type="OrthoDB" id="5475348at2759"/>
<evidence type="ECO:0000313" key="3">
    <source>
        <dbReference type="Proteomes" id="UP000244722"/>
    </source>
</evidence>
<feature type="region of interest" description="Disordered" evidence="1">
    <location>
        <begin position="86"/>
        <end position="167"/>
    </location>
</feature>
<proteinExistence type="predicted"/>
<sequence>MEVSRLKICLEEATDPARNPLPGNVYPILTSPESQSSSTQIAELKDALAEKSDFLKMEEQRSARLSDLLNQSIMEVNRLKICLEETTGTAGPPLPETSKQNQDTPPTSSEEKGQHHEKPHQGSNTLHGDPKQDSTQTHNEERSVNNTNGSEYFTEDENGSALSTATTQVQNEVPVILPISEGTLFKRRKSRGEPTTTTEDDNHGHFVIHTHQGSFTLSSLDEDDPHMKEEHKDLRPAPAPDC</sequence>
<accession>A0A2T7A040</accession>
<dbReference type="Proteomes" id="UP000244722">
    <property type="component" value="Unassembled WGS sequence"/>
</dbReference>
<feature type="region of interest" description="Disordered" evidence="1">
    <location>
        <begin position="216"/>
        <end position="242"/>
    </location>
</feature>
<dbReference type="EMBL" id="NESQ01000050">
    <property type="protein sequence ID" value="PUU81117.1"/>
    <property type="molecule type" value="Genomic_DNA"/>
</dbReference>
<feature type="compositionally biased region" description="Polar residues" evidence="1">
    <location>
        <begin position="97"/>
        <end position="108"/>
    </location>
</feature>
<feature type="compositionally biased region" description="Basic and acidic residues" evidence="1">
    <location>
        <begin position="225"/>
        <end position="235"/>
    </location>
</feature>
<feature type="compositionally biased region" description="Basic and acidic residues" evidence="1">
    <location>
        <begin position="128"/>
        <end position="143"/>
    </location>
</feature>
<name>A0A2T7A040_TUBBO</name>
<comment type="caution">
    <text evidence="2">The sequence shown here is derived from an EMBL/GenBank/DDBJ whole genome shotgun (WGS) entry which is preliminary data.</text>
</comment>
<evidence type="ECO:0000313" key="2">
    <source>
        <dbReference type="EMBL" id="PUU81117.1"/>
    </source>
</evidence>
<keyword evidence="3" id="KW-1185">Reference proteome</keyword>
<reference evidence="2 3" key="1">
    <citation type="submission" date="2017-04" db="EMBL/GenBank/DDBJ databases">
        <title>Draft genome sequence of Tuber borchii Vittad., a whitish edible truffle.</title>
        <authorList>
            <consortium name="DOE Joint Genome Institute"/>
            <person name="Murat C."/>
            <person name="Kuo A."/>
            <person name="Barry K.W."/>
            <person name="Clum A."/>
            <person name="Dockter R.B."/>
            <person name="Fauchery L."/>
            <person name="Iotti M."/>
            <person name="Kohler A."/>
            <person name="Labutti K."/>
            <person name="Lindquist E.A."/>
            <person name="Lipzen A."/>
            <person name="Ohm R.A."/>
            <person name="Wang M."/>
            <person name="Grigoriev I.V."/>
            <person name="Zambonelli A."/>
            <person name="Martin F.M."/>
        </authorList>
    </citation>
    <scope>NUCLEOTIDE SEQUENCE [LARGE SCALE GENOMIC DNA]</scope>
    <source>
        <strain evidence="2 3">Tbo3840</strain>
    </source>
</reference>
<organism evidence="2 3">
    <name type="scientific">Tuber borchii</name>
    <name type="common">White truffle</name>
    <dbReference type="NCBI Taxonomy" id="42251"/>
    <lineage>
        <taxon>Eukaryota</taxon>
        <taxon>Fungi</taxon>
        <taxon>Dikarya</taxon>
        <taxon>Ascomycota</taxon>
        <taxon>Pezizomycotina</taxon>
        <taxon>Pezizomycetes</taxon>
        <taxon>Pezizales</taxon>
        <taxon>Tuberaceae</taxon>
        <taxon>Tuber</taxon>
    </lineage>
</organism>
<dbReference type="AlphaFoldDB" id="A0A2T7A040"/>
<evidence type="ECO:0000256" key="1">
    <source>
        <dbReference type="SAM" id="MobiDB-lite"/>
    </source>
</evidence>
<protein>
    <submittedName>
        <fullName evidence="2">Uncharacterized protein</fullName>
    </submittedName>
</protein>
<feature type="compositionally biased region" description="Basic and acidic residues" evidence="1">
    <location>
        <begin position="109"/>
        <end position="120"/>
    </location>
</feature>